<dbReference type="PROSITE" id="PS50234">
    <property type="entry name" value="VWFA"/>
    <property type="match status" value="1"/>
</dbReference>
<reference evidence="4" key="1">
    <citation type="submission" date="2021-06" db="EMBL/GenBank/DDBJ databases">
        <title>Complete genome sequence of Nocardioides sp. G188.</title>
        <authorList>
            <person name="Im W.-T."/>
        </authorList>
    </citation>
    <scope>NUCLEOTIDE SEQUENCE</scope>
    <source>
        <strain evidence="4">G188</strain>
    </source>
</reference>
<feature type="compositionally biased region" description="Basic and acidic residues" evidence="1">
    <location>
        <begin position="428"/>
        <end position="442"/>
    </location>
</feature>
<dbReference type="Pfam" id="PF13519">
    <property type="entry name" value="VWA_2"/>
    <property type="match status" value="1"/>
</dbReference>
<evidence type="ECO:0000313" key="4">
    <source>
        <dbReference type="EMBL" id="QWZ06364.1"/>
    </source>
</evidence>
<proteinExistence type="predicted"/>
<name>A0A975XYM4_9ACTN</name>
<evidence type="ECO:0000256" key="1">
    <source>
        <dbReference type="SAM" id="MobiDB-lite"/>
    </source>
</evidence>
<keyword evidence="2" id="KW-0732">Signal</keyword>
<dbReference type="KEGG" id="nps:KRR39_12130"/>
<dbReference type="PANTHER" id="PTHR10579">
    <property type="entry name" value="CALCIUM-ACTIVATED CHLORIDE CHANNEL REGULATOR"/>
    <property type="match status" value="1"/>
</dbReference>
<gene>
    <name evidence="4" type="ORF">KRR39_12130</name>
</gene>
<dbReference type="EMBL" id="CP077062">
    <property type="protein sequence ID" value="QWZ06364.1"/>
    <property type="molecule type" value="Genomic_DNA"/>
</dbReference>
<accession>A0A975XYM4</accession>
<dbReference type="AlphaFoldDB" id="A0A975XYM4"/>
<evidence type="ECO:0000256" key="2">
    <source>
        <dbReference type="SAM" id="SignalP"/>
    </source>
</evidence>
<evidence type="ECO:0000313" key="5">
    <source>
        <dbReference type="Proteomes" id="UP000683575"/>
    </source>
</evidence>
<organism evidence="4 5">
    <name type="scientific">Nocardioides panacis</name>
    <dbReference type="NCBI Taxonomy" id="2849501"/>
    <lineage>
        <taxon>Bacteria</taxon>
        <taxon>Bacillati</taxon>
        <taxon>Actinomycetota</taxon>
        <taxon>Actinomycetes</taxon>
        <taxon>Propionibacteriales</taxon>
        <taxon>Nocardioidaceae</taxon>
        <taxon>Nocardioides</taxon>
    </lineage>
</organism>
<dbReference type="PANTHER" id="PTHR10579:SF43">
    <property type="entry name" value="ZINC FINGER (C3HC4-TYPE RING FINGER) FAMILY PROTEIN"/>
    <property type="match status" value="1"/>
</dbReference>
<feature type="domain" description="VWFA" evidence="3">
    <location>
        <begin position="93"/>
        <end position="263"/>
    </location>
</feature>
<protein>
    <submittedName>
        <fullName evidence="4">VWA domain-containing protein</fullName>
    </submittedName>
</protein>
<dbReference type="InterPro" id="IPR002035">
    <property type="entry name" value="VWF_A"/>
</dbReference>
<dbReference type="InterPro" id="IPR051266">
    <property type="entry name" value="CLCR"/>
</dbReference>
<dbReference type="RefSeq" id="WP_216937236.1">
    <property type="nucleotide sequence ID" value="NZ_CP077062.1"/>
</dbReference>
<keyword evidence="5" id="KW-1185">Reference proteome</keyword>
<evidence type="ECO:0000259" key="3">
    <source>
        <dbReference type="PROSITE" id="PS50234"/>
    </source>
</evidence>
<feature type="compositionally biased region" description="Low complexity" evidence="1">
    <location>
        <begin position="413"/>
        <end position="423"/>
    </location>
</feature>
<feature type="compositionally biased region" description="Basic and acidic residues" evidence="1">
    <location>
        <begin position="515"/>
        <end position="532"/>
    </location>
</feature>
<dbReference type="Proteomes" id="UP000683575">
    <property type="component" value="Chromosome"/>
</dbReference>
<feature type="compositionally biased region" description="Basic and acidic residues" evidence="1">
    <location>
        <begin position="375"/>
        <end position="384"/>
    </location>
</feature>
<feature type="compositionally biased region" description="Basic and acidic residues" evidence="1">
    <location>
        <begin position="474"/>
        <end position="485"/>
    </location>
</feature>
<feature type="chain" id="PRO_5037861814" evidence="2">
    <location>
        <begin position="34"/>
        <end position="532"/>
    </location>
</feature>
<dbReference type="SMART" id="SM00327">
    <property type="entry name" value="VWA"/>
    <property type="match status" value="1"/>
</dbReference>
<feature type="region of interest" description="Disordered" evidence="1">
    <location>
        <begin position="365"/>
        <end position="532"/>
    </location>
</feature>
<feature type="signal peptide" evidence="2">
    <location>
        <begin position="1"/>
        <end position="33"/>
    </location>
</feature>
<sequence length="532" mass="54294">MTTDRGRGFRRPLLALAAWVVVGVTLSSSPALAAEGTIDHVETRGGKVQVLYSLPGSGDSAPDLGTVGLSLDDTPLVAKAELATGAAQAVRRTTVLAIDVSDSMKGAKFAAAKQAAQVFLDTAPSDLYVGIVTFAGGVTVAQEPTLDRSAATAVVDGLQLSYGTLLYPGIQKAVSLGGKAGSRSIIVLSDGRDTSDVALASVTAGIKKAGVKVDVVALAQSSSEEALLQPLSDAGEGSVISESNPAALGQVFAGEADLLAKQILITAPLPTDGTPEGTLAVSVVAGGETYTDEAFVTLPAPKTTVASPTDLHPADPGTTVSSTVMLAGLGALGLGALVLVLAVSGATTSRRESVESRIDVYTRTGSTRRIGNRPDAPRAGDLRAGRRHRVQGAEEQPWFRGQARRPAGRGGDVPQAGRVAAPARGRRLHGDGPDAGPDRREPGPQPGRADPRDPGAVGVPRLEALPAAQGVQRAARELPAADRRKPPGRPVAGPGPGHRGAGGHRAAVRRVPAGARRDTPGRADRGRPELHR</sequence>
<dbReference type="CDD" id="cd00198">
    <property type="entry name" value="vWFA"/>
    <property type="match status" value="1"/>
</dbReference>